<organism evidence="1 2">
    <name type="scientific">Apiospora saccharicola</name>
    <dbReference type="NCBI Taxonomy" id="335842"/>
    <lineage>
        <taxon>Eukaryota</taxon>
        <taxon>Fungi</taxon>
        <taxon>Dikarya</taxon>
        <taxon>Ascomycota</taxon>
        <taxon>Pezizomycotina</taxon>
        <taxon>Sordariomycetes</taxon>
        <taxon>Xylariomycetidae</taxon>
        <taxon>Amphisphaeriales</taxon>
        <taxon>Apiosporaceae</taxon>
        <taxon>Apiospora</taxon>
    </lineage>
</organism>
<evidence type="ECO:0000313" key="2">
    <source>
        <dbReference type="Proteomes" id="UP001446871"/>
    </source>
</evidence>
<keyword evidence="2" id="KW-1185">Reference proteome</keyword>
<proteinExistence type="predicted"/>
<reference evidence="1 2" key="1">
    <citation type="submission" date="2023-01" db="EMBL/GenBank/DDBJ databases">
        <title>Analysis of 21 Apiospora genomes using comparative genomics revels a genus with tremendous synthesis potential of carbohydrate active enzymes and secondary metabolites.</title>
        <authorList>
            <person name="Sorensen T."/>
        </authorList>
    </citation>
    <scope>NUCLEOTIDE SEQUENCE [LARGE SCALE GENOMIC DNA]</scope>
    <source>
        <strain evidence="1 2">CBS 83171</strain>
    </source>
</reference>
<dbReference type="GO" id="GO:0016787">
    <property type="term" value="F:hydrolase activity"/>
    <property type="evidence" value="ECO:0007669"/>
    <property type="project" value="UniProtKB-KW"/>
</dbReference>
<gene>
    <name evidence="1" type="ORF">PG996_014692</name>
</gene>
<comment type="caution">
    <text evidence="1">The sequence shown here is derived from an EMBL/GenBank/DDBJ whole genome shotgun (WGS) entry which is preliminary data.</text>
</comment>
<keyword evidence="1" id="KW-0378">Hydrolase</keyword>
<sequence>MEMYARFNRSFAQLDAQRALNENWTNATAIESALLLLKVGWLTAANDTLASSKAFGGPIGASYTNAEETLDVLCSDQGNAWYGRTLEDLRAPLGRLERQSIVGESHALRKQHLRPRHAP</sequence>
<dbReference type="Proteomes" id="UP001446871">
    <property type="component" value="Unassembled WGS sequence"/>
</dbReference>
<dbReference type="EMBL" id="JAQQWM010000009">
    <property type="protein sequence ID" value="KAK8046628.1"/>
    <property type="molecule type" value="Genomic_DNA"/>
</dbReference>
<accession>A0ABR1TJ14</accession>
<protein>
    <submittedName>
        <fullName evidence="1">Alpha beta hydrolase fold family</fullName>
    </submittedName>
</protein>
<name>A0ABR1TJ14_9PEZI</name>
<evidence type="ECO:0000313" key="1">
    <source>
        <dbReference type="EMBL" id="KAK8046628.1"/>
    </source>
</evidence>